<dbReference type="InterPro" id="IPR037208">
    <property type="entry name" value="Spo0E-like_sf"/>
</dbReference>
<evidence type="ECO:0000313" key="2">
    <source>
        <dbReference type="Proteomes" id="UP001357223"/>
    </source>
</evidence>
<evidence type="ECO:0000313" key="1">
    <source>
        <dbReference type="EMBL" id="WVX81745.1"/>
    </source>
</evidence>
<dbReference type="Proteomes" id="UP001357223">
    <property type="component" value="Chromosome"/>
</dbReference>
<protein>
    <submittedName>
        <fullName evidence="1">Spo0E family sporulation regulatory protein-aspartic acid phosphatase</fullName>
    </submittedName>
</protein>
<organism evidence="1 2">
    <name type="scientific">Niallia oryzisoli</name>
    <dbReference type="NCBI Taxonomy" id="1737571"/>
    <lineage>
        <taxon>Bacteria</taxon>
        <taxon>Bacillati</taxon>
        <taxon>Bacillota</taxon>
        <taxon>Bacilli</taxon>
        <taxon>Bacillales</taxon>
        <taxon>Bacillaceae</taxon>
        <taxon>Niallia</taxon>
    </lineage>
</organism>
<dbReference type="EMBL" id="CP137640">
    <property type="protein sequence ID" value="WVX81745.1"/>
    <property type="molecule type" value="Genomic_DNA"/>
</dbReference>
<proteinExistence type="predicted"/>
<dbReference type="Gene3D" id="4.10.280.10">
    <property type="entry name" value="Helix-loop-helix DNA-binding domain"/>
    <property type="match status" value="1"/>
</dbReference>
<gene>
    <name evidence="1" type="ORF">R4Z09_01475</name>
</gene>
<name>A0ABZ2CGT0_9BACI</name>
<reference evidence="1 2" key="1">
    <citation type="submission" date="2023-10" db="EMBL/GenBank/DDBJ databases">
        <title>Niallia locisalis sp.nov. isolated from a salt pond sample.</title>
        <authorList>
            <person name="Li X.-J."/>
            <person name="Dong L."/>
        </authorList>
    </citation>
    <scope>NUCLEOTIDE SEQUENCE [LARGE SCALE GENOMIC DNA]</scope>
    <source>
        <strain evidence="1 2">DSM 29761</strain>
    </source>
</reference>
<keyword evidence="2" id="KW-1185">Reference proteome</keyword>
<dbReference type="InterPro" id="IPR036638">
    <property type="entry name" value="HLH_DNA-bd_sf"/>
</dbReference>
<accession>A0ABZ2CGT0</accession>
<dbReference type="Pfam" id="PF09388">
    <property type="entry name" value="SpoOE-like"/>
    <property type="match status" value="1"/>
</dbReference>
<dbReference type="InterPro" id="IPR018540">
    <property type="entry name" value="Spo0E-like"/>
</dbReference>
<dbReference type="RefSeq" id="WP_338450656.1">
    <property type="nucleotide sequence ID" value="NZ_CP137640.1"/>
</dbReference>
<sequence>MRDCLKENLLDMKINELKQELVQIAGETGINSSDTLNISKKLDQLIIFKLKNPTAVVEIA</sequence>
<dbReference type="SUPFAM" id="SSF140500">
    <property type="entry name" value="BAS1536-like"/>
    <property type="match status" value="1"/>
</dbReference>